<dbReference type="PANTHER" id="PTHR40078">
    <property type="entry name" value="INTEGRAL MEMBRANE PROTEIN-RELATED"/>
    <property type="match status" value="1"/>
</dbReference>
<keyword evidence="3" id="KW-1185">Reference proteome</keyword>
<feature type="transmembrane region" description="Helical" evidence="1">
    <location>
        <begin position="94"/>
        <end position="114"/>
    </location>
</feature>
<feature type="transmembrane region" description="Helical" evidence="1">
    <location>
        <begin position="21"/>
        <end position="43"/>
    </location>
</feature>
<dbReference type="PANTHER" id="PTHR40078:SF1">
    <property type="entry name" value="INTEGRAL MEMBRANE PROTEIN"/>
    <property type="match status" value="1"/>
</dbReference>
<dbReference type="Proteomes" id="UP000076929">
    <property type="component" value="Chromosome"/>
</dbReference>
<keyword evidence="1" id="KW-0812">Transmembrane</keyword>
<protein>
    <recommendedName>
        <fullName evidence="4">YitT family protein</fullName>
    </recommendedName>
</protein>
<proteinExistence type="predicted"/>
<dbReference type="KEGG" id="ccjz:ccrud_00040"/>
<dbReference type="AlphaFoldDB" id="A0A172QQ30"/>
<keyword evidence="1" id="KW-0472">Membrane</keyword>
<evidence type="ECO:0008006" key="4">
    <source>
        <dbReference type="Google" id="ProtNLM"/>
    </source>
</evidence>
<keyword evidence="1" id="KW-1133">Transmembrane helix</keyword>
<sequence length="223" mass="24748">MSNPHKKPLDPAQRFSLPTRWAMFFVGIFIIAFAVAITVHAGLGTTTISSIPVVWAAASGLSLGITTFIVNGFLILGQMIILRSKFKPHMLVQFVWALLFGILCDLCLLITTWAQTDNYALSWFWVIFATILMSLGIFIQVLPNITFIAGEGIVAALVQVFPKMEFGSMKQIVDWTLVSIAALISWITMGGLVGVREGTVFAAFFIGFFVNKWRKLYLRSIGY</sequence>
<accession>A0A172QQ30</accession>
<organism evidence="2 3">
    <name type="scientific">Corynebacterium crudilactis</name>
    <dbReference type="NCBI Taxonomy" id="1652495"/>
    <lineage>
        <taxon>Bacteria</taxon>
        <taxon>Bacillati</taxon>
        <taxon>Actinomycetota</taxon>
        <taxon>Actinomycetes</taxon>
        <taxon>Mycobacteriales</taxon>
        <taxon>Corynebacteriaceae</taxon>
        <taxon>Corynebacterium</taxon>
    </lineage>
</organism>
<feature type="transmembrane region" description="Helical" evidence="1">
    <location>
        <begin position="145"/>
        <end position="162"/>
    </location>
</feature>
<evidence type="ECO:0000313" key="3">
    <source>
        <dbReference type="Proteomes" id="UP000076929"/>
    </source>
</evidence>
<evidence type="ECO:0000313" key="2">
    <source>
        <dbReference type="EMBL" id="ANE02783.1"/>
    </source>
</evidence>
<reference evidence="2 3" key="1">
    <citation type="submission" date="2016-05" db="EMBL/GenBank/DDBJ databases">
        <title>Complete genome sequence of Corynebacterium crudilactis, a new Corynebacterium species isolated from raw cow's milk.</title>
        <authorList>
            <person name="Christian R."/>
            <person name="Zimmermann J."/>
            <person name="Lipski A."/>
            <person name="Kalinowski J."/>
        </authorList>
    </citation>
    <scope>NUCLEOTIDE SEQUENCE [LARGE SCALE GENOMIC DNA]</scope>
    <source>
        <strain evidence="2 3">JZ16</strain>
    </source>
</reference>
<feature type="transmembrane region" description="Helical" evidence="1">
    <location>
        <begin position="182"/>
        <end position="210"/>
    </location>
</feature>
<feature type="transmembrane region" description="Helical" evidence="1">
    <location>
        <begin position="55"/>
        <end position="82"/>
    </location>
</feature>
<name>A0A172QQ30_9CORY</name>
<dbReference type="STRING" id="1652495.ccrud_00040"/>
<dbReference type="EMBL" id="CP015622">
    <property type="protein sequence ID" value="ANE02783.1"/>
    <property type="molecule type" value="Genomic_DNA"/>
</dbReference>
<dbReference type="Pfam" id="PF19700">
    <property type="entry name" value="DUF6198"/>
    <property type="match status" value="1"/>
</dbReference>
<dbReference type="InterPro" id="IPR038750">
    <property type="entry name" value="YczE/YyaS-like"/>
</dbReference>
<feature type="transmembrane region" description="Helical" evidence="1">
    <location>
        <begin position="120"/>
        <end position="138"/>
    </location>
</feature>
<evidence type="ECO:0000256" key="1">
    <source>
        <dbReference type="SAM" id="Phobius"/>
    </source>
</evidence>
<gene>
    <name evidence="2" type="ORF">ccrud_00040</name>
</gene>